<protein>
    <submittedName>
        <fullName evidence="1">Putative methyltransferase-domain-containing protein</fullName>
    </submittedName>
</protein>
<proteinExistence type="predicted"/>
<dbReference type="Gene3D" id="3.40.50.150">
    <property type="entry name" value="Vaccinia Virus protein VP39"/>
    <property type="match status" value="1"/>
</dbReference>
<dbReference type="SUPFAM" id="SSF53335">
    <property type="entry name" value="S-adenosyl-L-methionine-dependent methyltransferases"/>
    <property type="match status" value="1"/>
</dbReference>
<dbReference type="OrthoDB" id="194386at2759"/>
<dbReference type="AlphaFoldDB" id="A0A1Y1YEH4"/>
<organism evidence="1 2">
    <name type="scientific">Clohesyomyces aquaticus</name>
    <dbReference type="NCBI Taxonomy" id="1231657"/>
    <lineage>
        <taxon>Eukaryota</taxon>
        <taxon>Fungi</taxon>
        <taxon>Dikarya</taxon>
        <taxon>Ascomycota</taxon>
        <taxon>Pezizomycotina</taxon>
        <taxon>Dothideomycetes</taxon>
        <taxon>Pleosporomycetidae</taxon>
        <taxon>Pleosporales</taxon>
        <taxon>Lindgomycetaceae</taxon>
        <taxon>Clohesyomyces</taxon>
    </lineage>
</organism>
<keyword evidence="2" id="KW-1185">Reference proteome</keyword>
<name>A0A1Y1YEH4_9PLEO</name>
<dbReference type="PANTHER" id="PTHR14614:SF130">
    <property type="entry name" value="PROTEIN-LYSINE N-METHYLTRANSFERASE EEF2KMT"/>
    <property type="match status" value="1"/>
</dbReference>
<sequence>MDPATQAQLTILRRQYFQLVEPTHLRWPDDKILKTFPVQSWIFDNLFDRDKIPSAPPDRYRLRILKILVSNLERAIEDPDEDEILDDLMTALSSLVSTTLPSETTAAQQKASVTYAYPVHPSDDSESGNFTVAILESRNILSSSGTTGLRTWEASLLLGSYLVTSETGRRMIEGKRVFELGAGAGMLSILCAKYLAVSGIVASDGDEVIVDMIKDNIFLNGLDTESVSHSVLRTASLKWGRSIDAVTFSEDYGMEIPDVVLGADVTYDRYAIPSLVSTLREFFQLNPALQVLIAATIRNEKTFETLQNACRRNGFSLELVEFPLVPEHLQEGPFYSITPPIQIWRITQPRQSYRDPFAL</sequence>
<dbReference type="Pfam" id="PF10294">
    <property type="entry name" value="Methyltransf_16"/>
    <property type="match status" value="1"/>
</dbReference>
<dbReference type="GO" id="GO:0032259">
    <property type="term" value="P:methylation"/>
    <property type="evidence" value="ECO:0007669"/>
    <property type="project" value="UniProtKB-KW"/>
</dbReference>
<gene>
    <name evidence="1" type="ORF">BCR34DRAFT_497759</name>
</gene>
<dbReference type="STRING" id="1231657.A0A1Y1YEH4"/>
<accession>A0A1Y1YEH4</accession>
<dbReference type="Proteomes" id="UP000193144">
    <property type="component" value="Unassembled WGS sequence"/>
</dbReference>
<reference evidence="1 2" key="1">
    <citation type="submission" date="2016-07" db="EMBL/GenBank/DDBJ databases">
        <title>Pervasive Adenine N6-methylation of Active Genes in Fungi.</title>
        <authorList>
            <consortium name="DOE Joint Genome Institute"/>
            <person name="Mondo S.J."/>
            <person name="Dannebaum R.O."/>
            <person name="Kuo R.C."/>
            <person name="Labutti K."/>
            <person name="Haridas S."/>
            <person name="Kuo A."/>
            <person name="Salamov A."/>
            <person name="Ahrendt S.R."/>
            <person name="Lipzen A."/>
            <person name="Sullivan W."/>
            <person name="Andreopoulos W.B."/>
            <person name="Clum A."/>
            <person name="Lindquist E."/>
            <person name="Daum C."/>
            <person name="Ramamoorthy G.K."/>
            <person name="Gryganskyi A."/>
            <person name="Culley D."/>
            <person name="Magnuson J.K."/>
            <person name="James T.Y."/>
            <person name="O'Malley M.A."/>
            <person name="Stajich J.E."/>
            <person name="Spatafora J.W."/>
            <person name="Visel A."/>
            <person name="Grigoriev I.V."/>
        </authorList>
    </citation>
    <scope>NUCLEOTIDE SEQUENCE [LARGE SCALE GENOMIC DNA]</scope>
    <source>
        <strain evidence="1 2">CBS 115471</strain>
    </source>
</reference>
<keyword evidence="1" id="KW-0489">Methyltransferase</keyword>
<comment type="caution">
    <text evidence="1">The sequence shown here is derived from an EMBL/GenBank/DDBJ whole genome shotgun (WGS) entry which is preliminary data.</text>
</comment>
<dbReference type="InterPro" id="IPR019410">
    <property type="entry name" value="Methyltransf_16"/>
</dbReference>
<evidence type="ECO:0000313" key="1">
    <source>
        <dbReference type="EMBL" id="ORX96440.1"/>
    </source>
</evidence>
<dbReference type="InterPro" id="IPR029063">
    <property type="entry name" value="SAM-dependent_MTases_sf"/>
</dbReference>
<dbReference type="EMBL" id="MCFA01000257">
    <property type="protein sequence ID" value="ORX96440.1"/>
    <property type="molecule type" value="Genomic_DNA"/>
</dbReference>
<keyword evidence="1" id="KW-0808">Transferase</keyword>
<dbReference type="GO" id="GO:0005737">
    <property type="term" value="C:cytoplasm"/>
    <property type="evidence" value="ECO:0007669"/>
    <property type="project" value="TreeGrafter"/>
</dbReference>
<dbReference type="PANTHER" id="PTHR14614">
    <property type="entry name" value="HEPATOCELLULAR CARCINOMA-ASSOCIATED ANTIGEN"/>
    <property type="match status" value="1"/>
</dbReference>
<dbReference type="GO" id="GO:0008757">
    <property type="term" value="F:S-adenosylmethionine-dependent methyltransferase activity"/>
    <property type="evidence" value="ECO:0007669"/>
    <property type="project" value="UniProtKB-ARBA"/>
</dbReference>
<evidence type="ECO:0000313" key="2">
    <source>
        <dbReference type="Proteomes" id="UP000193144"/>
    </source>
</evidence>